<dbReference type="Gene3D" id="3.30.200.20">
    <property type="entry name" value="Phosphorylase Kinase, domain 1"/>
    <property type="match status" value="1"/>
</dbReference>
<dbReference type="PANTHER" id="PTHR43289">
    <property type="entry name" value="MITOGEN-ACTIVATED PROTEIN KINASE KINASE KINASE 20-RELATED"/>
    <property type="match status" value="1"/>
</dbReference>
<keyword evidence="3 8" id="KW-0418">Kinase</keyword>
<evidence type="ECO:0000256" key="6">
    <source>
        <dbReference type="SAM" id="Phobius"/>
    </source>
</evidence>
<dbReference type="GO" id="GO:0004674">
    <property type="term" value="F:protein serine/threonine kinase activity"/>
    <property type="evidence" value="ECO:0007669"/>
    <property type="project" value="UniProtKB-EC"/>
</dbReference>
<evidence type="ECO:0000256" key="3">
    <source>
        <dbReference type="ARBA" id="ARBA00022777"/>
    </source>
</evidence>
<feature type="binding site" evidence="5">
    <location>
        <position position="106"/>
    </location>
    <ligand>
        <name>ATP</name>
        <dbReference type="ChEBI" id="CHEBI:30616"/>
    </ligand>
</feature>
<dbReference type="SUPFAM" id="SSF48452">
    <property type="entry name" value="TPR-like"/>
    <property type="match status" value="3"/>
</dbReference>
<organism evidence="8 9">
    <name type="scientific">Luteimonas composti</name>
    <dbReference type="NCBI Taxonomy" id="398257"/>
    <lineage>
        <taxon>Bacteria</taxon>
        <taxon>Pseudomonadati</taxon>
        <taxon>Pseudomonadota</taxon>
        <taxon>Gammaproteobacteria</taxon>
        <taxon>Lysobacterales</taxon>
        <taxon>Lysobacteraceae</taxon>
        <taxon>Luteimonas</taxon>
    </lineage>
</organism>
<keyword evidence="6" id="KW-0812">Transmembrane</keyword>
<dbReference type="SMART" id="SM00028">
    <property type="entry name" value="TPR"/>
    <property type="match status" value="5"/>
</dbReference>
<gene>
    <name evidence="8" type="ORF">QF205_07780</name>
</gene>
<feature type="transmembrane region" description="Helical" evidence="6">
    <location>
        <begin position="384"/>
        <end position="405"/>
    </location>
</feature>
<keyword evidence="2 5" id="KW-0547">Nucleotide-binding</keyword>
<dbReference type="PROSITE" id="PS50011">
    <property type="entry name" value="PROTEIN_KINASE_DOM"/>
    <property type="match status" value="1"/>
</dbReference>
<dbReference type="InterPro" id="IPR000719">
    <property type="entry name" value="Prot_kinase_dom"/>
</dbReference>
<dbReference type="Proteomes" id="UP001160550">
    <property type="component" value="Unassembled WGS sequence"/>
</dbReference>
<dbReference type="CDD" id="cd14014">
    <property type="entry name" value="STKc_PknB_like"/>
    <property type="match status" value="1"/>
</dbReference>
<evidence type="ECO:0000256" key="2">
    <source>
        <dbReference type="ARBA" id="ARBA00022741"/>
    </source>
</evidence>
<evidence type="ECO:0000259" key="7">
    <source>
        <dbReference type="PROSITE" id="PS50011"/>
    </source>
</evidence>
<name>A0ABT6MRF8_9GAMM</name>
<dbReference type="Pfam" id="PF13424">
    <property type="entry name" value="TPR_12"/>
    <property type="match status" value="1"/>
</dbReference>
<keyword evidence="6" id="KW-1133">Transmembrane helix</keyword>
<evidence type="ECO:0000313" key="8">
    <source>
        <dbReference type="EMBL" id="MDH7452975.1"/>
    </source>
</evidence>
<keyword evidence="1 8" id="KW-0808">Transferase</keyword>
<protein>
    <submittedName>
        <fullName evidence="8">Serine/threonine-protein kinase</fullName>
        <ecNumber evidence="8">2.7.11.1</ecNumber>
    </submittedName>
</protein>
<dbReference type="InterPro" id="IPR008271">
    <property type="entry name" value="Ser/Thr_kinase_AS"/>
</dbReference>
<comment type="caution">
    <text evidence="8">The sequence shown here is derived from an EMBL/GenBank/DDBJ whole genome shotgun (WGS) entry which is preliminary data.</text>
</comment>
<dbReference type="Gene3D" id="1.10.510.10">
    <property type="entry name" value="Transferase(Phosphotransferase) domain 1"/>
    <property type="match status" value="1"/>
</dbReference>
<dbReference type="SMART" id="SM00220">
    <property type="entry name" value="S_TKc"/>
    <property type="match status" value="1"/>
</dbReference>
<sequence>MDADRWQRLSPLLDALLELDEAARAASLASLRDDDPQLADDLEELLALEAGSDFLNEPLITPHPGVHAGASVGPYALERMLGEGGMGQVWLARRADGLYERRVALKLLRPGLADPGLRLRFTRERQILARLEHPHIARLLDAGISSDNQPYLALEYVEGEPITDWCRARDPGVVTRVQLFMQVCEAVSHAHTNLIVHRDLKPSNILVTPLDDVRLLDFGIAKLLDTPDHAPEQTRTGLRAFTLHYAAPEQIRGEPVTTMTDVYSLGVVLYEMLAGRKPYQLKRHSDAQWEDAILNADPQRPSLALQRDADGNTASQPVRRRAREVAGDLDNIVLKALSKKPEQRYPSVEAMALDLQRWLDGKPVHARPQSMSYRIGKYVSRHRWALSTAAVVSLVLVAALGIVAWQARQAVSESARAQAMQNFVVGLFETAGGVPAGAPVDIHRLLDDGERRIERELSSQPVARAELLGVVARLRSGLGDYPAAHELLRRQARLVDALPDAPPSLRLQSATDLGRVLRLTGDTDACLARMQPLLALARRSEHRLPLPASAFYTQFGRCQASARNLEDARALYLRSLSLRRNVLDDAAGVAENLGDLANLHAAAGDTRQALASSRAALGLLRTTLGERHPLAIELLRASCSYERDASNTVAAERDCRQAVQLALDLRGARHHATIDARRQLAALYVDQGRLAEAEAEFSDTLAWLVSRLGQEHVDVARARASLAIVAWERGNIDAALGELARSVQAWRRHGNELPLASGLFNTALVLHSAGRDADALPLLLESLALRRKAYGDEHGLVGDTLRLLGEVQAGLGRDGEALSSLQQAQALTRAGYGAQHSHTRRAEISLARLEARGGDAVALSRLDALAELPQHEPELRKAGWLARAYAADVRCGAAAQRPLALASLQALQTQIAQARPEGGALSREVDRLHAACLGSRGGAPGR</sequence>
<dbReference type="EMBL" id="JARYGX010000017">
    <property type="protein sequence ID" value="MDH7452975.1"/>
    <property type="molecule type" value="Genomic_DNA"/>
</dbReference>
<evidence type="ECO:0000313" key="9">
    <source>
        <dbReference type="Proteomes" id="UP001160550"/>
    </source>
</evidence>
<dbReference type="PANTHER" id="PTHR43289:SF34">
    <property type="entry name" value="SERINE_THREONINE-PROTEIN KINASE YBDM-RELATED"/>
    <property type="match status" value="1"/>
</dbReference>
<dbReference type="EC" id="2.7.11.1" evidence="8"/>
<dbReference type="Pfam" id="PF00069">
    <property type="entry name" value="Pkinase"/>
    <property type="match status" value="1"/>
</dbReference>
<keyword evidence="6" id="KW-0472">Membrane</keyword>
<keyword evidence="9" id="KW-1185">Reference proteome</keyword>
<evidence type="ECO:0000256" key="4">
    <source>
        <dbReference type="ARBA" id="ARBA00022840"/>
    </source>
</evidence>
<evidence type="ECO:0000256" key="1">
    <source>
        <dbReference type="ARBA" id="ARBA00022679"/>
    </source>
</evidence>
<reference evidence="8" key="1">
    <citation type="journal article" date="2007" name="Int. J. Syst. Evol. Microbiol.">
        <title>Luteimonas composti sp. nov., a moderately thermophilic bacterium isolated from food waste.</title>
        <authorList>
            <person name="Young C.C."/>
            <person name="Kampfer P."/>
            <person name="Chen W.M."/>
            <person name="Yen W.S."/>
            <person name="Arun A.B."/>
            <person name="Lai W.A."/>
            <person name="Shen F.T."/>
            <person name="Rekha P.D."/>
            <person name="Lin K.Y."/>
            <person name="Chou J.H."/>
        </authorList>
    </citation>
    <scope>NUCLEOTIDE SEQUENCE</scope>
    <source>
        <strain evidence="8">CC-YY355</strain>
    </source>
</reference>
<dbReference type="PROSITE" id="PS00107">
    <property type="entry name" value="PROTEIN_KINASE_ATP"/>
    <property type="match status" value="1"/>
</dbReference>
<reference evidence="8" key="2">
    <citation type="submission" date="2023-04" db="EMBL/GenBank/DDBJ databases">
        <authorList>
            <person name="Sun J.-Q."/>
        </authorList>
    </citation>
    <scope>NUCLEOTIDE SEQUENCE</scope>
    <source>
        <strain evidence="8">CC-YY355</strain>
    </source>
</reference>
<dbReference type="InterPro" id="IPR019734">
    <property type="entry name" value="TPR_rpt"/>
</dbReference>
<dbReference type="InterPro" id="IPR011990">
    <property type="entry name" value="TPR-like_helical_dom_sf"/>
</dbReference>
<dbReference type="SUPFAM" id="SSF56112">
    <property type="entry name" value="Protein kinase-like (PK-like)"/>
    <property type="match status" value="1"/>
</dbReference>
<dbReference type="InterPro" id="IPR011009">
    <property type="entry name" value="Kinase-like_dom_sf"/>
</dbReference>
<accession>A0ABT6MRF8</accession>
<dbReference type="Gene3D" id="1.25.40.10">
    <property type="entry name" value="Tetratricopeptide repeat domain"/>
    <property type="match status" value="3"/>
</dbReference>
<dbReference type="RefSeq" id="WP_280942186.1">
    <property type="nucleotide sequence ID" value="NZ_JARYGX010000017.1"/>
</dbReference>
<feature type="domain" description="Protein kinase" evidence="7">
    <location>
        <begin position="75"/>
        <end position="359"/>
    </location>
</feature>
<keyword evidence="4 5" id="KW-0067">ATP-binding</keyword>
<dbReference type="InterPro" id="IPR017441">
    <property type="entry name" value="Protein_kinase_ATP_BS"/>
</dbReference>
<evidence type="ECO:0000256" key="5">
    <source>
        <dbReference type="PROSITE-ProRule" id="PRU10141"/>
    </source>
</evidence>
<proteinExistence type="predicted"/>
<dbReference type="PROSITE" id="PS00108">
    <property type="entry name" value="PROTEIN_KINASE_ST"/>
    <property type="match status" value="1"/>
</dbReference>